<dbReference type="AlphaFoldDB" id="A0A2U1QKF3"/>
<dbReference type="Gene3D" id="1.20.1280.50">
    <property type="match status" value="1"/>
</dbReference>
<evidence type="ECO:0000313" key="3">
    <source>
        <dbReference type="Proteomes" id="UP000245207"/>
    </source>
</evidence>
<dbReference type="InterPro" id="IPR036047">
    <property type="entry name" value="F-box-like_dom_sf"/>
</dbReference>
<dbReference type="Pfam" id="PF08268">
    <property type="entry name" value="FBA_3"/>
    <property type="match status" value="1"/>
</dbReference>
<dbReference type="NCBIfam" id="TIGR01640">
    <property type="entry name" value="F_box_assoc_1"/>
    <property type="match status" value="1"/>
</dbReference>
<dbReference type="Pfam" id="PF00646">
    <property type="entry name" value="F-box"/>
    <property type="match status" value="1"/>
</dbReference>
<feature type="domain" description="F-box" evidence="1">
    <location>
        <begin position="1"/>
        <end position="46"/>
    </location>
</feature>
<protein>
    <submittedName>
        <fullName evidence="2">F-box domain-containing protein</fullName>
    </submittedName>
</protein>
<dbReference type="InterPro" id="IPR017451">
    <property type="entry name" value="F-box-assoc_interact_dom"/>
</dbReference>
<dbReference type="EMBL" id="PKPP01000066">
    <property type="protein sequence ID" value="PWA98465.1"/>
    <property type="molecule type" value="Genomic_DNA"/>
</dbReference>
<dbReference type="PROSITE" id="PS50181">
    <property type="entry name" value="FBOX"/>
    <property type="match status" value="1"/>
</dbReference>
<gene>
    <name evidence="2" type="ORF">CTI12_AA018570</name>
</gene>
<dbReference type="OrthoDB" id="591557at2759"/>
<evidence type="ECO:0000313" key="2">
    <source>
        <dbReference type="EMBL" id="PWA98465.1"/>
    </source>
</evidence>
<dbReference type="SUPFAM" id="SSF81383">
    <property type="entry name" value="F-box domain"/>
    <property type="match status" value="1"/>
</dbReference>
<accession>A0A2U1QKF3</accession>
<comment type="caution">
    <text evidence="2">The sequence shown here is derived from an EMBL/GenBank/DDBJ whole genome shotgun (WGS) entry which is preliminary data.</text>
</comment>
<dbReference type="InterPro" id="IPR013187">
    <property type="entry name" value="F-box-assoc_dom_typ3"/>
</dbReference>
<dbReference type="PANTHER" id="PTHR31672">
    <property type="entry name" value="BNACNNG10540D PROTEIN"/>
    <property type="match status" value="1"/>
</dbReference>
<proteinExistence type="predicted"/>
<keyword evidence="3" id="KW-1185">Reference proteome</keyword>
<reference evidence="2 3" key="1">
    <citation type="journal article" date="2018" name="Mol. Plant">
        <title>The genome of Artemisia annua provides insight into the evolution of Asteraceae family and artemisinin biosynthesis.</title>
        <authorList>
            <person name="Shen Q."/>
            <person name="Zhang L."/>
            <person name="Liao Z."/>
            <person name="Wang S."/>
            <person name="Yan T."/>
            <person name="Shi P."/>
            <person name="Liu M."/>
            <person name="Fu X."/>
            <person name="Pan Q."/>
            <person name="Wang Y."/>
            <person name="Lv Z."/>
            <person name="Lu X."/>
            <person name="Zhang F."/>
            <person name="Jiang W."/>
            <person name="Ma Y."/>
            <person name="Chen M."/>
            <person name="Hao X."/>
            <person name="Li L."/>
            <person name="Tang Y."/>
            <person name="Lv G."/>
            <person name="Zhou Y."/>
            <person name="Sun X."/>
            <person name="Brodelius P.E."/>
            <person name="Rose J.K.C."/>
            <person name="Tang K."/>
        </authorList>
    </citation>
    <scope>NUCLEOTIDE SEQUENCE [LARGE SCALE GENOMIC DNA]</scope>
    <source>
        <strain evidence="3">cv. Huhao1</strain>
        <tissue evidence="2">Leaf</tissue>
    </source>
</reference>
<dbReference type="STRING" id="35608.A0A2U1QKF3"/>
<dbReference type="InterPro" id="IPR001810">
    <property type="entry name" value="F-box_dom"/>
</dbReference>
<dbReference type="InterPro" id="IPR050796">
    <property type="entry name" value="SCF_F-box_component"/>
</dbReference>
<evidence type="ECO:0000259" key="1">
    <source>
        <dbReference type="PROSITE" id="PS50181"/>
    </source>
</evidence>
<dbReference type="PANTHER" id="PTHR31672:SF13">
    <property type="entry name" value="F-BOX PROTEIN CPR30-LIKE"/>
    <property type="match status" value="1"/>
</dbReference>
<dbReference type="CDD" id="cd22157">
    <property type="entry name" value="F-box_AtFBW1-like"/>
    <property type="match status" value="1"/>
</dbReference>
<dbReference type="SMART" id="SM00256">
    <property type="entry name" value="FBOX"/>
    <property type="match status" value="1"/>
</dbReference>
<dbReference type="Proteomes" id="UP000245207">
    <property type="component" value="Unassembled WGS sequence"/>
</dbReference>
<sequence>MAAVYIPDAIVENILTRLRAKPLLRFRCVSKHWNSLITNPHFMSSRSRRTIFVATKTHRLTIDDNVTFDHTCRDSIVEVRYLCENLKSDHKLSSILGTLNGLVLLQYSDIMILYNPFTRASNKIPYPESYLGRRGDAYGFGYGATTDDLRIVVLYNTYRVYNTSIACEVFNLKTSRWSTCTLQDTYIKRITPKDSVGTFLNGYLYWIIFGENMLIALNLKDMVLSEIHLPFQRTYFRAQLCTINGRLCLINIDKYCFSLWVMNGKGSKTHGRKHIHVKYLWMDILTIRFVL</sequence>
<name>A0A2U1QKF3_ARTAN</name>
<organism evidence="2 3">
    <name type="scientific">Artemisia annua</name>
    <name type="common">Sweet wormwood</name>
    <dbReference type="NCBI Taxonomy" id="35608"/>
    <lineage>
        <taxon>Eukaryota</taxon>
        <taxon>Viridiplantae</taxon>
        <taxon>Streptophyta</taxon>
        <taxon>Embryophyta</taxon>
        <taxon>Tracheophyta</taxon>
        <taxon>Spermatophyta</taxon>
        <taxon>Magnoliopsida</taxon>
        <taxon>eudicotyledons</taxon>
        <taxon>Gunneridae</taxon>
        <taxon>Pentapetalae</taxon>
        <taxon>asterids</taxon>
        <taxon>campanulids</taxon>
        <taxon>Asterales</taxon>
        <taxon>Asteraceae</taxon>
        <taxon>Asteroideae</taxon>
        <taxon>Anthemideae</taxon>
        <taxon>Artemisiinae</taxon>
        <taxon>Artemisia</taxon>
    </lineage>
</organism>